<evidence type="ECO:0000256" key="1">
    <source>
        <dbReference type="SAM" id="Phobius"/>
    </source>
</evidence>
<dbReference type="EMBL" id="JYDP01000031">
    <property type="protein sequence ID" value="KRZ13586.1"/>
    <property type="molecule type" value="Genomic_DNA"/>
</dbReference>
<evidence type="ECO:0000313" key="3">
    <source>
        <dbReference type="Proteomes" id="UP000055024"/>
    </source>
</evidence>
<dbReference type="OrthoDB" id="10446684at2759"/>
<feature type="non-terminal residue" evidence="2">
    <location>
        <position position="1"/>
    </location>
</feature>
<keyword evidence="1" id="KW-1133">Transmembrane helix</keyword>
<sequence>LWRISEIVGIPTLKFPAIFLNDSPLSTRLHTSSLCSKLKNFPFLGVDIPDIKIRKQQNITVLVKGRLNLIFISNAFQPIGQNDFRYSGVQIITDQIIVVPLYLYSYYFLDILFITFEFFIIILLCFIDVEFFFSVNFFLFFKCFFSWFQFFCFFKFVCISCMQFLSGSKVLYYKNRISEISYTFSKDNNSQMLPYFLLITTM</sequence>
<keyword evidence="1" id="KW-0472">Membrane</keyword>
<feature type="transmembrane region" description="Helical" evidence="1">
    <location>
        <begin position="147"/>
        <end position="166"/>
    </location>
</feature>
<comment type="caution">
    <text evidence="2">The sequence shown here is derived from an EMBL/GenBank/DDBJ whole genome shotgun (WGS) entry which is preliminary data.</text>
</comment>
<name>A0A0V1HTY9_9BILA</name>
<keyword evidence="3" id="KW-1185">Reference proteome</keyword>
<accession>A0A0V1HTY9</accession>
<dbReference type="AlphaFoldDB" id="A0A0V1HTY9"/>
<protein>
    <submittedName>
        <fullName evidence="2">Uncharacterized protein</fullName>
    </submittedName>
</protein>
<evidence type="ECO:0000313" key="2">
    <source>
        <dbReference type="EMBL" id="KRZ13586.1"/>
    </source>
</evidence>
<dbReference type="Proteomes" id="UP000055024">
    <property type="component" value="Unassembled WGS sequence"/>
</dbReference>
<feature type="transmembrane region" description="Helical" evidence="1">
    <location>
        <begin position="111"/>
        <end position="141"/>
    </location>
</feature>
<proteinExistence type="predicted"/>
<organism evidence="2 3">
    <name type="scientific">Trichinella zimbabwensis</name>
    <dbReference type="NCBI Taxonomy" id="268475"/>
    <lineage>
        <taxon>Eukaryota</taxon>
        <taxon>Metazoa</taxon>
        <taxon>Ecdysozoa</taxon>
        <taxon>Nematoda</taxon>
        <taxon>Enoplea</taxon>
        <taxon>Dorylaimia</taxon>
        <taxon>Trichinellida</taxon>
        <taxon>Trichinellidae</taxon>
        <taxon>Trichinella</taxon>
    </lineage>
</organism>
<keyword evidence="1" id="KW-0812">Transmembrane</keyword>
<reference evidence="2 3" key="1">
    <citation type="submission" date="2015-01" db="EMBL/GenBank/DDBJ databases">
        <title>Evolution of Trichinella species and genotypes.</title>
        <authorList>
            <person name="Korhonen P.K."/>
            <person name="Edoardo P."/>
            <person name="Giuseppe L.R."/>
            <person name="Gasser R.B."/>
        </authorList>
    </citation>
    <scope>NUCLEOTIDE SEQUENCE [LARGE SCALE GENOMIC DNA]</scope>
    <source>
        <strain evidence="2">ISS1029</strain>
    </source>
</reference>
<gene>
    <name evidence="2" type="ORF">T11_13454</name>
</gene>